<dbReference type="PaxDb" id="6239-T08A9.9.1"/>
<dbReference type="SMR" id="Q86FL8"/>
<feature type="disulfide bond" evidence="7 8">
    <location>
        <begin position="28"/>
        <end position="102"/>
    </location>
</feature>
<keyword evidence="1" id="KW-1015">Disulfide bond</keyword>
<reference evidence="4 5" key="1">
    <citation type="journal article" date="1998" name="Science">
        <title>Genome sequence of the nematode C. elegans: a platform for investigating biology.</title>
        <authorList>
            <consortium name="The C. elegans sequencing consortium"/>
            <person name="Sulson J.E."/>
            <person name="Waterston R."/>
        </authorList>
    </citation>
    <scope>NUCLEOTIDE SEQUENCE [LARGE SCALE GENOMIC DNA]</scope>
    <source>
        <strain evidence="4 5">Bristol N2</strain>
    </source>
</reference>
<dbReference type="PDB" id="2JS9">
    <property type="method" value="NMR"/>
    <property type="chains" value="A=23-103"/>
</dbReference>
<dbReference type="BMRB" id="Q86FL8"/>
<dbReference type="PhylomeDB" id="Q86FL8"/>
<dbReference type="PDBsum" id="2JS9"/>
<evidence type="ECO:0000313" key="5">
    <source>
        <dbReference type="Proteomes" id="UP000001940"/>
    </source>
</evidence>
<feature type="chain" id="PRO_5004302389" evidence="2">
    <location>
        <begin position="19"/>
        <end position="103"/>
    </location>
</feature>
<keyword evidence="5" id="KW-1185">Reference proteome</keyword>
<dbReference type="InterPro" id="IPR008139">
    <property type="entry name" value="SaposinB_dom"/>
</dbReference>
<evidence type="ECO:0007829" key="9">
    <source>
        <dbReference type="PeptideAtlas" id="Q86FL8"/>
    </source>
</evidence>
<organism evidence="4 5">
    <name type="scientific">Caenorhabditis elegans</name>
    <dbReference type="NCBI Taxonomy" id="6239"/>
    <lineage>
        <taxon>Eukaryota</taxon>
        <taxon>Metazoa</taxon>
        <taxon>Ecdysozoa</taxon>
        <taxon>Nematoda</taxon>
        <taxon>Chromadorea</taxon>
        <taxon>Rhabditida</taxon>
        <taxon>Rhabditina</taxon>
        <taxon>Rhabditomorpha</taxon>
        <taxon>Rhabditoidea</taxon>
        <taxon>Rhabditidae</taxon>
        <taxon>Peloderinae</taxon>
        <taxon>Caenorhabditis</taxon>
    </lineage>
</organism>
<protein>
    <submittedName>
        <fullName evidence="4">Saposin B-type domain-containing protein</fullName>
    </submittedName>
</protein>
<dbReference type="EMBL" id="BX284606">
    <property type="protein sequence ID" value="CCD63522.1"/>
    <property type="molecule type" value="Genomic_DNA"/>
</dbReference>
<feature type="domain" description="Saposin B-type" evidence="3">
    <location>
        <begin position="24"/>
        <end position="103"/>
    </location>
</feature>
<dbReference type="WormBase" id="T08A9.9">
    <property type="protein sequence ID" value="CE33825"/>
    <property type="gene ID" value="WBGene00004990"/>
    <property type="gene designation" value="spp-5"/>
</dbReference>
<dbReference type="GO" id="GO:0015267">
    <property type="term" value="F:channel activity"/>
    <property type="evidence" value="ECO:0000314"/>
    <property type="project" value="WormBase"/>
</dbReference>
<keyword evidence="2" id="KW-0732">Signal</keyword>
<dbReference type="UCSC" id="T08A9.9.3">
    <property type="organism name" value="c. elegans"/>
</dbReference>
<evidence type="ECO:0000256" key="2">
    <source>
        <dbReference type="SAM" id="SignalP"/>
    </source>
</evidence>
<accession>Q86FL8</accession>
<dbReference type="GO" id="GO:0050830">
    <property type="term" value="P:defense response to Gram-positive bacterium"/>
    <property type="evidence" value="ECO:0000314"/>
    <property type="project" value="WormBase"/>
</dbReference>
<dbReference type="InterPro" id="IPR008138">
    <property type="entry name" value="SapB_2"/>
</dbReference>
<evidence type="ECO:0000256" key="1">
    <source>
        <dbReference type="ARBA" id="ARBA00023157"/>
    </source>
</evidence>
<dbReference type="STRING" id="6239.T08A9.9.2"/>
<sequence>MKTLLVLAVLVAVASGLAIPENRSALSCQMCELVVKKYEGSADKDANVIKKDFDAECKKLFHTIPFGTRECDHYVNSKVDPIIHELEGGTAPKDVCTKLNECP</sequence>
<dbReference type="PeptideAtlas" id="Q86FL8"/>
<dbReference type="HOGENOM" id="CLU_178744_0_0_1"/>
<dbReference type="eggNOG" id="KOG1340">
    <property type="taxonomic scope" value="Eukaryota"/>
</dbReference>
<dbReference type="InterPro" id="IPR011001">
    <property type="entry name" value="Saposin-like"/>
</dbReference>
<evidence type="ECO:0007829" key="7">
    <source>
        <dbReference type="PDB" id="2JS9"/>
    </source>
</evidence>
<keyword evidence="9" id="KW-1267">Proteomics identification</keyword>
<dbReference type="InParanoid" id="Q86FL8"/>
<dbReference type="FunFam" id="1.10.225.10:FF:000017">
    <property type="entry name" value="SaPosin-like Protein family"/>
    <property type="match status" value="1"/>
</dbReference>
<dbReference type="OrthoDB" id="69496at2759"/>
<dbReference type="Bgee" id="WBGene00004990">
    <property type="expression patterns" value="Expressed in larva and 4 other cell types or tissues"/>
</dbReference>
<dbReference type="SMART" id="SM00741">
    <property type="entry name" value="SapB"/>
    <property type="match status" value="1"/>
</dbReference>
<dbReference type="Proteomes" id="UP000001940">
    <property type="component" value="Chromosome X"/>
</dbReference>
<dbReference type="KEGG" id="cel:CELE_T08A9.9"/>
<dbReference type="AlphaFoldDB" id="Q86FL8"/>
<feature type="signal peptide" evidence="2">
    <location>
        <begin position="1"/>
        <end position="18"/>
    </location>
</feature>
<dbReference type="Pfam" id="PF03489">
    <property type="entry name" value="SapB_2"/>
    <property type="match status" value="1"/>
</dbReference>
<reference evidence="7 8" key="2">
    <citation type="journal article" date="2010" name="Dev. Comp. Immunol.">
        <title>Caenopore-5: the three-dimensional structure of an antimicrobial protein from Caenorhabditis elegans.</title>
        <authorList>
            <person name="Mysliwy J."/>
            <person name="Dingley A.J."/>
            <person name="Stanisak M."/>
            <person name="Jung S."/>
            <person name="Lorenzen I."/>
            <person name="Roeder T."/>
            <person name="Leippe M."/>
            <person name="Grotzinger J."/>
        </authorList>
    </citation>
    <scope>STRUCTURE BY NMR OF 23-103</scope>
    <scope>DISULFIDE BONDS</scope>
</reference>
<dbReference type="AGR" id="WB:WBGene00004990"/>
<dbReference type="Gene3D" id="1.10.225.10">
    <property type="entry name" value="Saposin-like"/>
    <property type="match status" value="1"/>
</dbReference>
<dbReference type="CTD" id="180994"/>
<dbReference type="SUPFAM" id="SSF47862">
    <property type="entry name" value="Saposin"/>
    <property type="match status" value="1"/>
</dbReference>
<dbReference type="EvolutionaryTrace" id="Q86FL8"/>
<feature type="disulfide bond" evidence="7 8">
    <location>
        <begin position="31"/>
        <end position="96"/>
    </location>
</feature>
<dbReference type="PDB" id="2JSA">
    <property type="method" value="NMR"/>
    <property type="chains" value="A=23-103"/>
</dbReference>
<dbReference type="FunCoup" id="Q86FL8">
    <property type="interactions" value="7"/>
</dbReference>
<gene>
    <name evidence="4 6" type="primary">spp-5</name>
    <name evidence="4" type="ORF">CELE_T08A9.9</name>
    <name evidence="6" type="ORF">T08A9.9</name>
</gene>
<evidence type="ECO:0000313" key="6">
    <source>
        <dbReference type="WormBase" id="T08A9.9"/>
    </source>
</evidence>
<proteinExistence type="evidence at protein level"/>
<feature type="disulfide bond" evidence="7 8">
    <location>
        <begin position="57"/>
        <end position="71"/>
    </location>
</feature>
<evidence type="ECO:0000313" key="4">
    <source>
        <dbReference type="EMBL" id="CCD63522.1"/>
    </source>
</evidence>
<evidence type="ECO:0007829" key="8">
    <source>
        <dbReference type="PDB" id="2JSA"/>
    </source>
</evidence>
<name>Q86FL8_CAEEL</name>
<dbReference type="PROSITE" id="PS50015">
    <property type="entry name" value="SAP_B"/>
    <property type="match status" value="1"/>
</dbReference>
<keyword evidence="7 8" id="KW-0002">3D-structure</keyword>
<evidence type="ECO:0000259" key="3">
    <source>
        <dbReference type="PROSITE" id="PS50015"/>
    </source>
</evidence>
<dbReference type="OMA" id="QMCELVV"/>
<dbReference type="GO" id="GO:0050829">
    <property type="term" value="P:defense response to Gram-negative bacterium"/>
    <property type="evidence" value="ECO:0000314"/>
    <property type="project" value="WormBase"/>
</dbReference>
<dbReference type="RefSeq" id="NP_509238.2">
    <property type="nucleotide sequence ID" value="NM_076837.8"/>
</dbReference>
<dbReference type="GeneID" id="180994"/>
<dbReference type="PDBsum" id="2JSA"/>